<proteinExistence type="predicted"/>
<evidence type="ECO:0000313" key="2">
    <source>
        <dbReference type="EMBL" id="RCH78339.1"/>
    </source>
</evidence>
<comment type="caution">
    <text evidence="2">The sequence shown here is derived from an EMBL/GenBank/DDBJ whole genome shotgun (WGS) entry which is preliminary data.</text>
</comment>
<sequence>LNGAEGLNDYKKVDAVKNLMARSTELSKWSRMVNDKQLRVLSINIKPLFPKGLRDDLVQPTPLGNMSLTVDLTHMLKKGNPLSKFLTKCKAETSRIAKLCLEVIRNINSIMNTSWLTDEVKKEEGLSIKDLVDTLIIDPLFTSYSDNIIKHGSEHTLKSGYRKIKQAVKNDNTMKDWKGRAPDRSLEVKSNEGA</sequence>
<evidence type="ECO:0000313" key="3">
    <source>
        <dbReference type="Proteomes" id="UP000253551"/>
    </source>
</evidence>
<dbReference type="EMBL" id="PJQM01007320">
    <property type="protein sequence ID" value="RCH78339.1"/>
    <property type="molecule type" value="Genomic_DNA"/>
</dbReference>
<feature type="region of interest" description="Disordered" evidence="1">
    <location>
        <begin position="174"/>
        <end position="194"/>
    </location>
</feature>
<name>A0A367IKZ0_RHIST</name>
<gene>
    <name evidence="2" type="ORF">CU098_006240</name>
</gene>
<protein>
    <submittedName>
        <fullName evidence="2">Uncharacterized protein</fullName>
    </submittedName>
</protein>
<evidence type="ECO:0000256" key="1">
    <source>
        <dbReference type="SAM" id="MobiDB-lite"/>
    </source>
</evidence>
<accession>A0A367IKZ0</accession>
<feature type="non-terminal residue" evidence="2">
    <location>
        <position position="1"/>
    </location>
</feature>
<reference evidence="2 3" key="1">
    <citation type="journal article" date="2018" name="G3 (Bethesda)">
        <title>Phylogenetic and Phylogenomic Definition of Rhizopus Species.</title>
        <authorList>
            <person name="Gryganskyi A.P."/>
            <person name="Golan J."/>
            <person name="Dolatabadi S."/>
            <person name="Mondo S."/>
            <person name="Robb S."/>
            <person name="Idnurm A."/>
            <person name="Muszewska A."/>
            <person name="Steczkiewicz K."/>
            <person name="Masonjones S."/>
            <person name="Liao H.L."/>
            <person name="Gajdeczka M.T."/>
            <person name="Anike F."/>
            <person name="Vuek A."/>
            <person name="Anishchenko I.M."/>
            <person name="Voigt K."/>
            <person name="de Hoog G.S."/>
            <person name="Smith M.E."/>
            <person name="Heitman J."/>
            <person name="Vilgalys R."/>
            <person name="Stajich J.E."/>
        </authorList>
    </citation>
    <scope>NUCLEOTIDE SEQUENCE [LARGE SCALE GENOMIC DNA]</scope>
    <source>
        <strain evidence="2 3">LSU 92-RS-03</strain>
    </source>
</reference>
<dbReference type="STRING" id="4846.A0A367IKZ0"/>
<organism evidence="2 3">
    <name type="scientific">Rhizopus stolonifer</name>
    <name type="common">Rhizopus nigricans</name>
    <dbReference type="NCBI Taxonomy" id="4846"/>
    <lineage>
        <taxon>Eukaryota</taxon>
        <taxon>Fungi</taxon>
        <taxon>Fungi incertae sedis</taxon>
        <taxon>Mucoromycota</taxon>
        <taxon>Mucoromycotina</taxon>
        <taxon>Mucoromycetes</taxon>
        <taxon>Mucorales</taxon>
        <taxon>Mucorineae</taxon>
        <taxon>Rhizopodaceae</taxon>
        <taxon>Rhizopus</taxon>
    </lineage>
</organism>
<keyword evidence="3" id="KW-1185">Reference proteome</keyword>
<dbReference type="AlphaFoldDB" id="A0A367IKZ0"/>
<dbReference type="Proteomes" id="UP000253551">
    <property type="component" value="Unassembled WGS sequence"/>
</dbReference>
<dbReference type="OrthoDB" id="2370938at2759"/>